<keyword evidence="2" id="KW-1003">Cell membrane</keyword>
<dbReference type="PANTHER" id="PTHR40077">
    <property type="entry name" value="MEMBRANE PROTEIN-RELATED"/>
    <property type="match status" value="1"/>
</dbReference>
<evidence type="ECO:0000259" key="7">
    <source>
        <dbReference type="Pfam" id="PF12823"/>
    </source>
</evidence>
<name>A0ABP8P6T9_9NOCA</name>
<evidence type="ECO:0000256" key="1">
    <source>
        <dbReference type="ARBA" id="ARBA00004651"/>
    </source>
</evidence>
<evidence type="ECO:0000256" key="2">
    <source>
        <dbReference type="ARBA" id="ARBA00022475"/>
    </source>
</evidence>
<feature type="transmembrane region" description="Helical" evidence="6">
    <location>
        <begin position="61"/>
        <end position="79"/>
    </location>
</feature>
<accession>A0ABP8P6T9</accession>
<evidence type="ECO:0000313" key="8">
    <source>
        <dbReference type="EMBL" id="GAA4481703.1"/>
    </source>
</evidence>
<feature type="transmembrane region" description="Helical" evidence="6">
    <location>
        <begin position="91"/>
        <end position="110"/>
    </location>
</feature>
<protein>
    <submittedName>
        <fullName evidence="8">DUF3817 domain-containing protein</fullName>
    </submittedName>
</protein>
<gene>
    <name evidence="8" type="ORF">GCM10023094_30400</name>
</gene>
<keyword evidence="3 6" id="KW-0812">Transmembrane</keyword>
<dbReference type="EMBL" id="BAABFB010000049">
    <property type="protein sequence ID" value="GAA4481703.1"/>
    <property type="molecule type" value="Genomic_DNA"/>
</dbReference>
<dbReference type="Proteomes" id="UP001501183">
    <property type="component" value="Unassembled WGS sequence"/>
</dbReference>
<feature type="transmembrane region" description="Helical" evidence="6">
    <location>
        <begin position="29"/>
        <end position="49"/>
    </location>
</feature>
<evidence type="ECO:0000256" key="5">
    <source>
        <dbReference type="ARBA" id="ARBA00023136"/>
    </source>
</evidence>
<dbReference type="NCBIfam" id="TIGR03954">
    <property type="entry name" value="integ_memb_HG"/>
    <property type="match status" value="1"/>
</dbReference>
<proteinExistence type="predicted"/>
<evidence type="ECO:0000256" key="3">
    <source>
        <dbReference type="ARBA" id="ARBA00022692"/>
    </source>
</evidence>
<dbReference type="InterPro" id="IPR023845">
    <property type="entry name" value="DUF3817_TM"/>
</dbReference>
<keyword evidence="5 6" id="KW-0472">Membrane</keyword>
<keyword evidence="4 6" id="KW-1133">Transmembrane helix</keyword>
<dbReference type="Pfam" id="PF12823">
    <property type="entry name" value="DUF3817"/>
    <property type="match status" value="1"/>
</dbReference>
<reference evidence="9" key="1">
    <citation type="journal article" date="2019" name="Int. J. Syst. Evol. Microbiol.">
        <title>The Global Catalogue of Microorganisms (GCM) 10K type strain sequencing project: providing services to taxonomists for standard genome sequencing and annotation.</title>
        <authorList>
            <consortium name="The Broad Institute Genomics Platform"/>
            <consortium name="The Broad Institute Genome Sequencing Center for Infectious Disease"/>
            <person name="Wu L."/>
            <person name="Ma J."/>
        </authorList>
    </citation>
    <scope>NUCLEOTIDE SEQUENCE [LARGE SCALE GENOMIC DNA]</scope>
    <source>
        <strain evidence="9">JCM 32206</strain>
    </source>
</reference>
<comment type="caution">
    <text evidence="8">The sequence shown here is derived from an EMBL/GenBank/DDBJ whole genome shotgun (WGS) entry which is preliminary data.</text>
</comment>
<dbReference type="PANTHER" id="PTHR40077:SF2">
    <property type="entry name" value="MEMBRANE PROTEIN"/>
    <property type="match status" value="1"/>
</dbReference>
<comment type="subcellular location">
    <subcellularLocation>
        <location evidence="1">Cell membrane</location>
        <topology evidence="1">Multi-pass membrane protein</topology>
    </subcellularLocation>
</comment>
<sequence>MSTAPDETVTTTPVRDTAKIASALTRYRVLAYITGVWLLILTAELIYKYLILDDASSAPSWFFYIGQVHGLFYMLYLAFTIDLAIKARWKPVTIVTTALAGTIPFLSFVAEHKRTRQVRADFDL</sequence>
<evidence type="ECO:0000256" key="6">
    <source>
        <dbReference type="SAM" id="Phobius"/>
    </source>
</evidence>
<dbReference type="RefSeq" id="WP_345346431.1">
    <property type="nucleotide sequence ID" value="NZ_BAABFB010000049.1"/>
</dbReference>
<feature type="domain" description="DUF3817" evidence="7">
    <location>
        <begin position="24"/>
        <end position="116"/>
    </location>
</feature>
<evidence type="ECO:0000313" key="9">
    <source>
        <dbReference type="Proteomes" id="UP001501183"/>
    </source>
</evidence>
<evidence type="ECO:0000256" key="4">
    <source>
        <dbReference type="ARBA" id="ARBA00022989"/>
    </source>
</evidence>
<keyword evidence="9" id="KW-1185">Reference proteome</keyword>
<organism evidence="8 9">
    <name type="scientific">Rhodococcus olei</name>
    <dbReference type="NCBI Taxonomy" id="2161675"/>
    <lineage>
        <taxon>Bacteria</taxon>
        <taxon>Bacillati</taxon>
        <taxon>Actinomycetota</taxon>
        <taxon>Actinomycetes</taxon>
        <taxon>Mycobacteriales</taxon>
        <taxon>Nocardiaceae</taxon>
        <taxon>Rhodococcus</taxon>
    </lineage>
</organism>